<organism evidence="3 4">
    <name type="scientific">Stephania cephalantha</name>
    <dbReference type="NCBI Taxonomy" id="152367"/>
    <lineage>
        <taxon>Eukaryota</taxon>
        <taxon>Viridiplantae</taxon>
        <taxon>Streptophyta</taxon>
        <taxon>Embryophyta</taxon>
        <taxon>Tracheophyta</taxon>
        <taxon>Spermatophyta</taxon>
        <taxon>Magnoliopsida</taxon>
        <taxon>Ranunculales</taxon>
        <taxon>Menispermaceae</taxon>
        <taxon>Menispermoideae</taxon>
        <taxon>Cissampelideae</taxon>
        <taxon>Stephania</taxon>
    </lineage>
</organism>
<comment type="caution">
    <text evidence="3">The sequence shown here is derived from an EMBL/GenBank/DDBJ whole genome shotgun (WGS) entry which is preliminary data.</text>
</comment>
<keyword evidence="4" id="KW-1185">Reference proteome</keyword>
<keyword evidence="2" id="KW-1133">Transmembrane helix</keyword>
<evidence type="ECO:0000256" key="2">
    <source>
        <dbReference type="SAM" id="Phobius"/>
    </source>
</evidence>
<feature type="transmembrane region" description="Helical" evidence="2">
    <location>
        <begin position="124"/>
        <end position="142"/>
    </location>
</feature>
<dbReference type="EMBL" id="JBBNAG010000006">
    <property type="protein sequence ID" value="KAK9125253.1"/>
    <property type="molecule type" value="Genomic_DNA"/>
</dbReference>
<evidence type="ECO:0000313" key="3">
    <source>
        <dbReference type="EMBL" id="KAK9125253.1"/>
    </source>
</evidence>
<gene>
    <name evidence="3" type="ORF">Scep_014099</name>
</gene>
<evidence type="ECO:0000256" key="1">
    <source>
        <dbReference type="SAM" id="MobiDB-lite"/>
    </source>
</evidence>
<reference evidence="3 4" key="1">
    <citation type="submission" date="2024-01" db="EMBL/GenBank/DDBJ databases">
        <title>Genome assemblies of Stephania.</title>
        <authorList>
            <person name="Yang L."/>
        </authorList>
    </citation>
    <scope>NUCLEOTIDE SEQUENCE [LARGE SCALE GENOMIC DNA]</scope>
    <source>
        <strain evidence="3">JXDWG</strain>
        <tissue evidence="3">Leaf</tissue>
    </source>
</reference>
<keyword evidence="2" id="KW-0472">Membrane</keyword>
<sequence length="148" mass="16251">MEETVGSDARNVKSTSVEAGSGHQNAGSVTKTARSTSMIKYTAGSEAVVDLLLVGPARRRLYTRHHKNNQIILNKGVQVSLSNCKLEADVVGDAEKAVDVVVACRSCKDMTILACGRIWMCPQIYFLCAIFGTWEFILSLVTRYQEYS</sequence>
<evidence type="ECO:0000313" key="4">
    <source>
        <dbReference type="Proteomes" id="UP001419268"/>
    </source>
</evidence>
<dbReference type="Proteomes" id="UP001419268">
    <property type="component" value="Unassembled WGS sequence"/>
</dbReference>
<protein>
    <submittedName>
        <fullName evidence="3">Uncharacterized protein</fullName>
    </submittedName>
</protein>
<feature type="region of interest" description="Disordered" evidence="1">
    <location>
        <begin position="1"/>
        <end position="31"/>
    </location>
</feature>
<accession>A0AAP0J2F9</accession>
<dbReference type="AlphaFoldDB" id="A0AAP0J2F9"/>
<feature type="compositionally biased region" description="Polar residues" evidence="1">
    <location>
        <begin position="12"/>
        <end position="31"/>
    </location>
</feature>
<proteinExistence type="predicted"/>
<name>A0AAP0J2F9_9MAGN</name>
<keyword evidence="2" id="KW-0812">Transmembrane</keyword>